<feature type="compositionally biased region" description="Acidic residues" evidence="3">
    <location>
        <begin position="345"/>
        <end position="364"/>
    </location>
</feature>
<dbReference type="EMBL" id="BKCJ010002789">
    <property type="protein sequence ID" value="GEU50939.1"/>
    <property type="molecule type" value="Genomic_DNA"/>
</dbReference>
<gene>
    <name evidence="6" type="ORF">Tci_022917</name>
</gene>
<dbReference type="AlphaFoldDB" id="A0A6L2KPQ6"/>
<evidence type="ECO:0000259" key="4">
    <source>
        <dbReference type="PROSITE" id="PS50090"/>
    </source>
</evidence>
<dbReference type="PANTHER" id="PTHR45614">
    <property type="entry name" value="MYB PROTEIN-RELATED"/>
    <property type="match status" value="1"/>
</dbReference>
<protein>
    <submittedName>
        <fullName evidence="6">Uncharacterized protein</fullName>
    </submittedName>
</protein>
<evidence type="ECO:0000256" key="2">
    <source>
        <dbReference type="ARBA" id="ARBA00023242"/>
    </source>
</evidence>
<feature type="domain" description="Myb-like" evidence="4">
    <location>
        <begin position="433"/>
        <end position="476"/>
    </location>
</feature>
<dbReference type="PROSITE" id="PS51294">
    <property type="entry name" value="HTH_MYB"/>
    <property type="match status" value="3"/>
</dbReference>
<name>A0A6L2KPQ6_TANCI</name>
<evidence type="ECO:0000256" key="3">
    <source>
        <dbReference type="SAM" id="MobiDB-lite"/>
    </source>
</evidence>
<proteinExistence type="predicted"/>
<feature type="region of interest" description="Disordered" evidence="3">
    <location>
        <begin position="77"/>
        <end position="150"/>
    </location>
</feature>
<comment type="caution">
    <text evidence="6">The sequence shown here is derived from an EMBL/GenBank/DDBJ whole genome shotgun (WGS) entry which is preliminary data.</text>
</comment>
<dbReference type="SMART" id="SM00717">
    <property type="entry name" value="SANT"/>
    <property type="match status" value="3"/>
</dbReference>
<dbReference type="SUPFAM" id="SSF46689">
    <property type="entry name" value="Homeodomain-like"/>
    <property type="match status" value="2"/>
</dbReference>
<feature type="domain" description="Myb-like" evidence="4">
    <location>
        <begin position="480"/>
        <end position="526"/>
    </location>
</feature>
<feature type="compositionally biased region" description="Basic and acidic residues" evidence="3">
    <location>
        <begin position="760"/>
        <end position="779"/>
    </location>
</feature>
<feature type="domain" description="Myb-like" evidence="4">
    <location>
        <begin position="387"/>
        <end position="431"/>
    </location>
</feature>
<dbReference type="Pfam" id="PF00249">
    <property type="entry name" value="Myb_DNA-binding"/>
    <property type="match status" value="3"/>
</dbReference>
<keyword evidence="2" id="KW-0539">Nucleus</keyword>
<dbReference type="InterPro" id="IPR001005">
    <property type="entry name" value="SANT/Myb"/>
</dbReference>
<feature type="domain" description="HTH myb-type" evidence="5">
    <location>
        <begin position="432"/>
        <end position="476"/>
    </location>
</feature>
<feature type="domain" description="HTH myb-type" evidence="5">
    <location>
        <begin position="479"/>
        <end position="530"/>
    </location>
</feature>
<dbReference type="GO" id="GO:0000978">
    <property type="term" value="F:RNA polymerase II cis-regulatory region sequence-specific DNA binding"/>
    <property type="evidence" value="ECO:0007669"/>
    <property type="project" value="TreeGrafter"/>
</dbReference>
<comment type="subcellular location">
    <subcellularLocation>
        <location evidence="1">Nucleus</location>
    </subcellularLocation>
</comment>
<reference evidence="6" key="1">
    <citation type="journal article" date="2019" name="Sci. Rep.">
        <title>Draft genome of Tanacetum cinerariifolium, the natural source of mosquito coil.</title>
        <authorList>
            <person name="Yamashiro T."/>
            <person name="Shiraishi A."/>
            <person name="Satake H."/>
            <person name="Nakayama K."/>
        </authorList>
    </citation>
    <scope>NUCLEOTIDE SEQUENCE</scope>
</reference>
<accession>A0A6L2KPQ6</accession>
<feature type="region of interest" description="Disordered" evidence="3">
    <location>
        <begin position="551"/>
        <end position="596"/>
    </location>
</feature>
<feature type="region of interest" description="Disordered" evidence="3">
    <location>
        <begin position="313"/>
        <end position="364"/>
    </location>
</feature>
<dbReference type="Gene3D" id="1.10.10.60">
    <property type="entry name" value="Homeodomain-like"/>
    <property type="match status" value="3"/>
</dbReference>
<dbReference type="InterPro" id="IPR050560">
    <property type="entry name" value="MYB_TF"/>
</dbReference>
<feature type="compositionally biased region" description="Acidic residues" evidence="3">
    <location>
        <begin position="85"/>
        <end position="102"/>
    </location>
</feature>
<evidence type="ECO:0000256" key="1">
    <source>
        <dbReference type="ARBA" id="ARBA00004123"/>
    </source>
</evidence>
<dbReference type="CDD" id="cd00167">
    <property type="entry name" value="SANT"/>
    <property type="match status" value="3"/>
</dbReference>
<dbReference type="InterPro" id="IPR009057">
    <property type="entry name" value="Homeodomain-like_sf"/>
</dbReference>
<organism evidence="6">
    <name type="scientific">Tanacetum cinerariifolium</name>
    <name type="common">Dalmatian daisy</name>
    <name type="synonym">Chrysanthemum cinerariifolium</name>
    <dbReference type="NCBI Taxonomy" id="118510"/>
    <lineage>
        <taxon>Eukaryota</taxon>
        <taxon>Viridiplantae</taxon>
        <taxon>Streptophyta</taxon>
        <taxon>Embryophyta</taxon>
        <taxon>Tracheophyta</taxon>
        <taxon>Spermatophyta</taxon>
        <taxon>Magnoliopsida</taxon>
        <taxon>eudicotyledons</taxon>
        <taxon>Gunneridae</taxon>
        <taxon>Pentapetalae</taxon>
        <taxon>asterids</taxon>
        <taxon>campanulids</taxon>
        <taxon>Asterales</taxon>
        <taxon>Asteraceae</taxon>
        <taxon>Asteroideae</taxon>
        <taxon>Anthemideae</taxon>
        <taxon>Anthemidinae</taxon>
        <taxon>Tanacetum</taxon>
    </lineage>
</organism>
<sequence length="779" mass="87847">MNVAQVKIVAFVHPGEIVVEDDYDVIHFDNSFDLTLFTSFDYLDFATLNIDGQSIDVDALLDIIDVDKEDDLINDEDVIPHDLADSEDEDPSNDDDDNDDMLADVARGYNGDGSDDDRPPPHQLPTSCRGKGTRNPTREAGKPADSIPAQFDMTPHMQFDLWPKISKEIEQHLSKIYIDNNSTLKKSIGLLTPTGRVTWKASDHDVPRTSPYQIGMRILPFGLIPRMLHEPLKIIKTGQRARSYAGRDPGSLAVLRDMQAQIESSDTREYPSLIQTYFDTYTVDGVFLRDEDQLLYEKLMRLQHADGCAIHGRRDHGHGSARQAFQSQNEVDSGSRSGGGRDDEPGKDEDVGEDEDANRDVDVDGDEDNLFVVNNSQKKVMNQMERPWRPEEDHTLLNLAEKHGLENWSLISESLPGRSGLSCSARWFSLQRSFTPEEDEMLQNLLEKHGPNWSLISESIPGRSAKSCELRWSSLLQFVRRPFTPEEDETILRLHALHGNKWATIARLLGTGRMDAVIKKRWNSTLKWKSISMTDEDITIGADQNRNLNLEVGGISDRKPPSISEMGRENMSSEGTHSNSRDRSAPSLNSINERDSSLVSDEDWKWMTNGRHNVQEFAGDGIFDRKNDVEGSDIDEPTPSWNALNERDSSVITDKKSDNVHEFAGDGICDKKNDVEGSEIDEPTPSWNALNERDSSVITDDKSDNVHEFAGDKIFALHWKWIMNDSYNVRKFTGDEFFDCKNDSKGSEIDEPAPSWNALNERDSSVITDDKSDNVQENS</sequence>
<evidence type="ECO:0000259" key="5">
    <source>
        <dbReference type="PROSITE" id="PS51294"/>
    </source>
</evidence>
<dbReference type="PANTHER" id="PTHR45614:SF124">
    <property type="entry name" value="OS03G0424300 PROTEIN"/>
    <property type="match status" value="1"/>
</dbReference>
<dbReference type="InterPro" id="IPR017930">
    <property type="entry name" value="Myb_dom"/>
</dbReference>
<dbReference type="GO" id="GO:0005634">
    <property type="term" value="C:nucleus"/>
    <property type="evidence" value="ECO:0007669"/>
    <property type="project" value="UniProtKB-SubCell"/>
</dbReference>
<feature type="domain" description="HTH myb-type" evidence="5">
    <location>
        <begin position="386"/>
        <end position="427"/>
    </location>
</feature>
<dbReference type="PROSITE" id="PS50090">
    <property type="entry name" value="MYB_LIKE"/>
    <property type="match status" value="3"/>
</dbReference>
<dbReference type="GO" id="GO:0000981">
    <property type="term" value="F:DNA-binding transcription factor activity, RNA polymerase II-specific"/>
    <property type="evidence" value="ECO:0007669"/>
    <property type="project" value="TreeGrafter"/>
</dbReference>
<evidence type="ECO:0000313" key="6">
    <source>
        <dbReference type="EMBL" id="GEU50939.1"/>
    </source>
</evidence>
<feature type="region of interest" description="Disordered" evidence="3">
    <location>
        <begin position="743"/>
        <end position="779"/>
    </location>
</feature>